<keyword evidence="17" id="KW-0966">Cell projection</keyword>
<dbReference type="EMBL" id="OW240915">
    <property type="protein sequence ID" value="CAH2282833.1"/>
    <property type="molecule type" value="Genomic_DNA"/>
</dbReference>
<proteinExistence type="inferred from homology"/>
<evidence type="ECO:0000256" key="3">
    <source>
        <dbReference type="ARBA" id="ARBA00004279"/>
    </source>
</evidence>
<gene>
    <name evidence="21" type="ORF">PECUL_23A029879</name>
</gene>
<evidence type="ECO:0000256" key="9">
    <source>
        <dbReference type="ARBA" id="ARBA00022490"/>
    </source>
</evidence>
<organism evidence="21 22">
    <name type="scientific">Pelobates cultripes</name>
    <name type="common">Western spadefoot toad</name>
    <dbReference type="NCBI Taxonomy" id="61616"/>
    <lineage>
        <taxon>Eukaryota</taxon>
        <taxon>Metazoa</taxon>
        <taxon>Chordata</taxon>
        <taxon>Craniata</taxon>
        <taxon>Vertebrata</taxon>
        <taxon>Euteleostomi</taxon>
        <taxon>Amphibia</taxon>
        <taxon>Batrachia</taxon>
        <taxon>Anura</taxon>
        <taxon>Pelobatoidea</taxon>
        <taxon>Pelobatidae</taxon>
        <taxon>Pelobates</taxon>
    </lineage>
</organism>
<reference evidence="21" key="1">
    <citation type="submission" date="2022-03" db="EMBL/GenBank/DDBJ databases">
        <authorList>
            <person name="Alioto T."/>
            <person name="Alioto T."/>
            <person name="Gomez Garrido J."/>
        </authorList>
    </citation>
    <scope>NUCLEOTIDE SEQUENCE</scope>
</reference>
<evidence type="ECO:0000256" key="2">
    <source>
        <dbReference type="ARBA" id="ARBA00004245"/>
    </source>
</evidence>
<evidence type="ECO:0000256" key="5">
    <source>
        <dbReference type="ARBA" id="ARBA00004555"/>
    </source>
</evidence>
<dbReference type="EMBL" id="OW240915">
    <property type="protein sequence ID" value="CAH2282837.1"/>
    <property type="molecule type" value="Genomic_DNA"/>
</dbReference>
<keyword evidence="9" id="KW-0963">Cytoplasm</keyword>
<evidence type="ECO:0000256" key="6">
    <source>
        <dbReference type="ARBA" id="ARBA00007721"/>
    </source>
</evidence>
<evidence type="ECO:0000256" key="19">
    <source>
        <dbReference type="SAM" id="SignalP"/>
    </source>
</evidence>
<keyword evidence="13" id="KW-0333">Golgi apparatus</keyword>
<feature type="transmembrane region" description="Helical" evidence="18">
    <location>
        <begin position="293"/>
        <end position="318"/>
    </location>
</feature>
<evidence type="ECO:0000256" key="4">
    <source>
        <dbReference type="ARBA" id="ARBA00004513"/>
    </source>
</evidence>
<dbReference type="Pfam" id="PF05510">
    <property type="entry name" value="Sarcoglycan_2"/>
    <property type="match status" value="1"/>
</dbReference>
<keyword evidence="22" id="KW-1185">Reference proteome</keyword>
<keyword evidence="15" id="KW-0325">Glycoprotein</keyword>
<keyword evidence="12 18" id="KW-1133">Transmembrane helix</keyword>
<keyword evidence="14 18" id="KW-0472">Membrane</keyword>
<keyword evidence="16" id="KW-0206">Cytoskeleton</keyword>
<evidence type="ECO:0000256" key="7">
    <source>
        <dbReference type="ARBA" id="ARBA00019887"/>
    </source>
</evidence>
<dbReference type="SMART" id="SM00736">
    <property type="entry name" value="CADG"/>
    <property type="match status" value="1"/>
</dbReference>
<dbReference type="Proteomes" id="UP001295444">
    <property type="component" value="Chromosome 04"/>
</dbReference>
<evidence type="ECO:0000256" key="15">
    <source>
        <dbReference type="ARBA" id="ARBA00023180"/>
    </source>
</evidence>
<sequence length="404" mass="45344">MMDTVSAMSPAALSSSTLLLTAILLSCADGKTESVYWKNKQLNLHVISRLNPAEKKNGELSNDPITFNTNLMGYPDRPGWLRYIQRTPYSDGVLYGSPTFESVGKPTVIEITAYNRRTFETARHNLILNIMSAEDFPLPYQAEFFIKNMNVEEMLASEILGDFLGAVKNVWQPERLNAINITSALDRGGRVPLPINDMKEGVYVMVGADVPFSSCLKEVENPQNQLRCSQEMEPAISCDKKFRAQFNIDWCKISLVDKTKQVLFAQEVVHGEGILPDAGEYRPPSEALKSRDYYADFLITLAVPSAVAIVLFAILGYIMCCRREGIIQLVHHSAIQKSTKELRDMSNNREIAWPLSTLPVFHPVTGEMVPPLHTDNYDNTNMPLMQTQQTMPHQTQIPQQQNAG</sequence>
<evidence type="ECO:0000256" key="14">
    <source>
        <dbReference type="ARBA" id="ARBA00023136"/>
    </source>
</evidence>
<evidence type="ECO:0000256" key="11">
    <source>
        <dbReference type="ARBA" id="ARBA00022843"/>
    </source>
</evidence>
<dbReference type="GO" id="GO:0042383">
    <property type="term" value="C:sarcolemma"/>
    <property type="evidence" value="ECO:0007669"/>
    <property type="project" value="UniProtKB-SubCell"/>
</dbReference>
<keyword evidence="10 18" id="KW-0812">Transmembrane</keyword>
<name>A0AAD1RYS8_PELCU</name>
<evidence type="ECO:0000256" key="16">
    <source>
        <dbReference type="ARBA" id="ARBA00023212"/>
    </source>
</evidence>
<comment type="similarity">
    <text evidence="6">Belongs to the sarcoglycan alpha/epsilon family.</text>
</comment>
<evidence type="ECO:0000256" key="1">
    <source>
        <dbReference type="ARBA" id="ARBA00002860"/>
    </source>
</evidence>
<feature type="domain" description="Dystroglycan-type cadherin-like" evidence="20">
    <location>
        <begin position="45"/>
        <end position="137"/>
    </location>
</feature>
<dbReference type="Pfam" id="PF20989">
    <property type="entry name" value="Sarcoglycan_2_C"/>
    <property type="match status" value="1"/>
</dbReference>
<keyword evidence="8" id="KW-1003">Cell membrane</keyword>
<dbReference type="PANTHER" id="PTHR10132:SF17">
    <property type="entry name" value="EPSILON-SARCOGLYCAN"/>
    <property type="match status" value="1"/>
</dbReference>
<evidence type="ECO:0000259" key="20">
    <source>
        <dbReference type="SMART" id="SM00736"/>
    </source>
</evidence>
<keyword evidence="11" id="KW-0832">Ubl conjugation</keyword>
<evidence type="ECO:0000256" key="18">
    <source>
        <dbReference type="SAM" id="Phobius"/>
    </source>
</evidence>
<evidence type="ECO:0000256" key="17">
    <source>
        <dbReference type="ARBA" id="ARBA00023273"/>
    </source>
</evidence>
<dbReference type="GO" id="GO:0030425">
    <property type="term" value="C:dendrite"/>
    <property type="evidence" value="ECO:0007669"/>
    <property type="project" value="UniProtKB-SubCell"/>
</dbReference>
<dbReference type="InterPro" id="IPR048347">
    <property type="entry name" value="Sarcoglycan_C"/>
</dbReference>
<dbReference type="GO" id="GO:0016012">
    <property type="term" value="C:sarcoglycan complex"/>
    <property type="evidence" value="ECO:0007669"/>
    <property type="project" value="InterPro"/>
</dbReference>
<dbReference type="AlphaFoldDB" id="A0AAD1RYS8"/>
<protein>
    <recommendedName>
        <fullName evidence="7">Epsilon-sarcoglycan</fullName>
    </recommendedName>
</protein>
<keyword evidence="19" id="KW-0732">Signal</keyword>
<evidence type="ECO:0000256" key="10">
    <source>
        <dbReference type="ARBA" id="ARBA00022692"/>
    </source>
</evidence>
<evidence type="ECO:0000313" key="22">
    <source>
        <dbReference type="Proteomes" id="UP001295444"/>
    </source>
</evidence>
<dbReference type="InterPro" id="IPR048346">
    <property type="entry name" value="Sarcoglycan_N"/>
</dbReference>
<comment type="subcellular location">
    <subcellularLocation>
        <location evidence="4">Cell membrane</location>
        <location evidence="4">Sarcolemma</location>
        <topology evidence="4">Single-pass membrane protein</topology>
    </subcellularLocation>
    <subcellularLocation>
        <location evidence="3">Cell projection</location>
        <location evidence="3">Dendrite</location>
    </subcellularLocation>
    <subcellularLocation>
        <location evidence="2">Cytoplasm</location>
        <location evidence="2">Cytoskeleton</location>
    </subcellularLocation>
    <subcellularLocation>
        <location evidence="5">Golgi apparatus</location>
    </subcellularLocation>
</comment>
<dbReference type="InterPro" id="IPR006644">
    <property type="entry name" value="Cadg"/>
</dbReference>
<feature type="chain" id="PRO_5042440434" description="Epsilon-sarcoglycan" evidence="19">
    <location>
        <begin position="31"/>
        <end position="404"/>
    </location>
</feature>
<accession>A0AAD1RYS8</accession>
<comment type="function">
    <text evidence="1">Component of the sarcoglycan complex, a subcomplex of the dystrophin-glycoprotein complex which forms a link between the F-actin cytoskeleton and the extracellular matrix.</text>
</comment>
<evidence type="ECO:0000313" key="21">
    <source>
        <dbReference type="EMBL" id="CAH2282837.1"/>
    </source>
</evidence>
<feature type="signal peptide" evidence="19">
    <location>
        <begin position="1"/>
        <end position="30"/>
    </location>
</feature>
<dbReference type="GO" id="GO:0005794">
    <property type="term" value="C:Golgi apparatus"/>
    <property type="evidence" value="ECO:0007669"/>
    <property type="project" value="UniProtKB-SubCell"/>
</dbReference>
<evidence type="ECO:0000256" key="8">
    <source>
        <dbReference type="ARBA" id="ARBA00022475"/>
    </source>
</evidence>
<dbReference type="GO" id="GO:0005856">
    <property type="term" value="C:cytoskeleton"/>
    <property type="evidence" value="ECO:0007669"/>
    <property type="project" value="UniProtKB-SubCell"/>
</dbReference>
<dbReference type="InterPro" id="IPR008908">
    <property type="entry name" value="Sarcoglycan_alpha/epsilon"/>
</dbReference>
<evidence type="ECO:0000256" key="12">
    <source>
        <dbReference type="ARBA" id="ARBA00022989"/>
    </source>
</evidence>
<dbReference type="PANTHER" id="PTHR10132">
    <property type="entry name" value="ALPHA-/EPSILON-SARCOGLYCAN FAMILY MEMBER"/>
    <property type="match status" value="1"/>
</dbReference>
<evidence type="ECO:0000256" key="13">
    <source>
        <dbReference type="ARBA" id="ARBA00023034"/>
    </source>
</evidence>